<evidence type="ECO:0000256" key="3">
    <source>
        <dbReference type="ARBA" id="ARBA00022857"/>
    </source>
</evidence>
<comment type="caution">
    <text evidence="4">The sequence shown here is derived from an EMBL/GenBank/DDBJ whole genome shotgun (WGS) entry which is preliminary data.</text>
</comment>
<dbReference type="AlphaFoldDB" id="A0A0G0KIA7"/>
<sequence>MKNILVTGVSKGLGFEISKTLLEEGYFVYGLSRKANDNTDQLSKEFYDNFKHISYDLSDTAGIKTFWKENFLTTNIPVHGYINNAALAIDDLITNINLEKLEEMYRVNVMSPLLLTKNVLRNMLLHQTKGNLVHISSISAHTGYKGLAMYASTKGALEAFSKNTAREWGEKGIRSNCVVAGFMETEMSSKLDDETKNRIYKRTSLKIPTSTKSVAQTVSFLLSDKSASITGQNIFVDSGTI</sequence>
<name>A0A0G0KIA7_9BACT</name>
<evidence type="ECO:0000313" key="5">
    <source>
        <dbReference type="Proteomes" id="UP000034324"/>
    </source>
</evidence>
<evidence type="ECO:0000256" key="1">
    <source>
        <dbReference type="ARBA" id="ARBA00006484"/>
    </source>
</evidence>
<dbReference type="GO" id="GO:0006006">
    <property type="term" value="P:glucose metabolic process"/>
    <property type="evidence" value="ECO:0007669"/>
    <property type="project" value="TreeGrafter"/>
</dbReference>
<organism evidence="4 5">
    <name type="scientific">Candidatus Daviesbacteria bacterium GW2011_GWF2_38_6</name>
    <dbReference type="NCBI Taxonomy" id="1618432"/>
    <lineage>
        <taxon>Bacteria</taxon>
        <taxon>Candidatus Daviesiibacteriota</taxon>
    </lineage>
</organism>
<comment type="subunit">
    <text evidence="2">Homotetramer.</text>
</comment>
<dbReference type="Gene3D" id="3.40.50.720">
    <property type="entry name" value="NAD(P)-binding Rossmann-like Domain"/>
    <property type="match status" value="1"/>
</dbReference>
<dbReference type="EMBL" id="LBVC01000019">
    <property type="protein sequence ID" value="KKQ78512.1"/>
    <property type="molecule type" value="Genomic_DNA"/>
</dbReference>
<gene>
    <name evidence="4" type="ORF">US99_C0019G0003</name>
</gene>
<dbReference type="PROSITE" id="PS00061">
    <property type="entry name" value="ADH_SHORT"/>
    <property type="match status" value="1"/>
</dbReference>
<dbReference type="InterPro" id="IPR002347">
    <property type="entry name" value="SDR_fam"/>
</dbReference>
<dbReference type="PATRIC" id="fig|1618432.3.peg.307"/>
<dbReference type="PANTHER" id="PTHR44252:SF3">
    <property type="entry name" value="D-ERYTHRULOSE REDUCTASE-RELATED"/>
    <property type="match status" value="1"/>
</dbReference>
<keyword evidence="3" id="KW-0521">NADP</keyword>
<dbReference type="InterPro" id="IPR051737">
    <property type="entry name" value="L-xylulose/Carbonyl_redctase"/>
</dbReference>
<dbReference type="SUPFAM" id="SSF51735">
    <property type="entry name" value="NAD(P)-binding Rossmann-fold domains"/>
    <property type="match status" value="1"/>
</dbReference>
<reference evidence="4 5" key="1">
    <citation type="journal article" date="2015" name="Nature">
        <title>rRNA introns, odd ribosomes, and small enigmatic genomes across a large radiation of phyla.</title>
        <authorList>
            <person name="Brown C.T."/>
            <person name="Hug L.A."/>
            <person name="Thomas B.C."/>
            <person name="Sharon I."/>
            <person name="Castelle C.J."/>
            <person name="Singh A."/>
            <person name="Wilkins M.J."/>
            <person name="Williams K.H."/>
            <person name="Banfield J.F."/>
        </authorList>
    </citation>
    <scope>NUCLEOTIDE SEQUENCE [LARGE SCALE GENOMIC DNA]</scope>
</reference>
<comment type="similarity">
    <text evidence="1">Belongs to the short-chain dehydrogenases/reductases (SDR) family.</text>
</comment>
<protein>
    <submittedName>
        <fullName evidence="4">Short-chain dehydrogenase/reductase SDR</fullName>
    </submittedName>
</protein>
<dbReference type="Proteomes" id="UP000034324">
    <property type="component" value="Unassembled WGS sequence"/>
</dbReference>
<accession>A0A0G0KIA7</accession>
<dbReference type="InterPro" id="IPR020904">
    <property type="entry name" value="Sc_DH/Rdtase_CS"/>
</dbReference>
<evidence type="ECO:0000256" key="2">
    <source>
        <dbReference type="ARBA" id="ARBA00011881"/>
    </source>
</evidence>
<dbReference type="CDD" id="cd05233">
    <property type="entry name" value="SDR_c"/>
    <property type="match status" value="1"/>
</dbReference>
<proteinExistence type="inferred from homology"/>
<dbReference type="GO" id="GO:0005997">
    <property type="term" value="P:xylulose metabolic process"/>
    <property type="evidence" value="ECO:0007669"/>
    <property type="project" value="TreeGrafter"/>
</dbReference>
<dbReference type="GO" id="GO:0050038">
    <property type="term" value="F:L-xylulose reductase (NADPH) activity"/>
    <property type="evidence" value="ECO:0007669"/>
    <property type="project" value="TreeGrafter"/>
</dbReference>
<dbReference type="PANTHER" id="PTHR44252">
    <property type="entry name" value="D-ERYTHRULOSE REDUCTASE"/>
    <property type="match status" value="1"/>
</dbReference>
<dbReference type="InterPro" id="IPR036291">
    <property type="entry name" value="NAD(P)-bd_dom_sf"/>
</dbReference>
<evidence type="ECO:0000313" key="4">
    <source>
        <dbReference type="EMBL" id="KKQ78512.1"/>
    </source>
</evidence>
<dbReference type="Pfam" id="PF13561">
    <property type="entry name" value="adh_short_C2"/>
    <property type="match status" value="1"/>
</dbReference>
<dbReference type="PRINTS" id="PR00081">
    <property type="entry name" value="GDHRDH"/>
</dbReference>
<dbReference type="GO" id="GO:0004090">
    <property type="term" value="F:carbonyl reductase (NADPH) activity"/>
    <property type="evidence" value="ECO:0007669"/>
    <property type="project" value="TreeGrafter"/>
</dbReference>